<reference evidence="1 2" key="1">
    <citation type="journal article" date="2014" name="Agronomy (Basel)">
        <title>A Draft Genome Sequence for Ensete ventricosum, the Drought-Tolerant Tree Against Hunger.</title>
        <authorList>
            <person name="Harrison J."/>
            <person name="Moore K.A."/>
            <person name="Paszkiewicz K."/>
            <person name="Jones T."/>
            <person name="Grant M."/>
            <person name="Ambacheew D."/>
            <person name="Muzemil S."/>
            <person name="Studholme D.J."/>
        </authorList>
    </citation>
    <scope>NUCLEOTIDE SEQUENCE [LARGE SCALE GENOMIC DNA]</scope>
</reference>
<comment type="caution">
    <text evidence="1">The sequence shown here is derived from an EMBL/GenBank/DDBJ whole genome shotgun (WGS) entry which is preliminary data.</text>
</comment>
<sequence length="73" mass="8761">MVITLHKVMFRLVFLTPSQKFKIMAIPNILASRKSYEHCFMKKCNGHKLFVKSRFDRFFVHRLGNSKYWPLPT</sequence>
<dbReference type="EMBL" id="AMZH03007341">
    <property type="protein sequence ID" value="RRT61561.1"/>
    <property type="molecule type" value="Genomic_DNA"/>
</dbReference>
<dbReference type="AlphaFoldDB" id="A0A426ZC54"/>
<evidence type="ECO:0000313" key="1">
    <source>
        <dbReference type="EMBL" id="RRT61561.1"/>
    </source>
</evidence>
<organism evidence="1 2">
    <name type="scientific">Ensete ventricosum</name>
    <name type="common">Abyssinian banana</name>
    <name type="synonym">Musa ensete</name>
    <dbReference type="NCBI Taxonomy" id="4639"/>
    <lineage>
        <taxon>Eukaryota</taxon>
        <taxon>Viridiplantae</taxon>
        <taxon>Streptophyta</taxon>
        <taxon>Embryophyta</taxon>
        <taxon>Tracheophyta</taxon>
        <taxon>Spermatophyta</taxon>
        <taxon>Magnoliopsida</taxon>
        <taxon>Liliopsida</taxon>
        <taxon>Zingiberales</taxon>
        <taxon>Musaceae</taxon>
        <taxon>Ensete</taxon>
    </lineage>
</organism>
<gene>
    <name evidence="1" type="ORF">B296_00007071</name>
</gene>
<accession>A0A426ZC54</accession>
<name>A0A426ZC54_ENSVE</name>
<dbReference type="Proteomes" id="UP000287651">
    <property type="component" value="Unassembled WGS sequence"/>
</dbReference>
<protein>
    <submittedName>
        <fullName evidence="1">Uncharacterized protein</fullName>
    </submittedName>
</protein>
<proteinExistence type="predicted"/>
<evidence type="ECO:0000313" key="2">
    <source>
        <dbReference type="Proteomes" id="UP000287651"/>
    </source>
</evidence>